<dbReference type="CDD" id="cd06261">
    <property type="entry name" value="TM_PBP2"/>
    <property type="match status" value="1"/>
</dbReference>
<evidence type="ECO:0000256" key="4">
    <source>
        <dbReference type="ARBA" id="ARBA00022448"/>
    </source>
</evidence>
<organism evidence="12 13">
    <name type="scientific">Flaviflexus ciconiae</name>
    <dbReference type="NCBI Taxonomy" id="2496867"/>
    <lineage>
        <taxon>Bacteria</taxon>
        <taxon>Bacillati</taxon>
        <taxon>Actinomycetota</taxon>
        <taxon>Actinomycetes</taxon>
        <taxon>Actinomycetales</taxon>
        <taxon>Actinomycetaceae</taxon>
        <taxon>Flaviflexus</taxon>
    </lineage>
</organism>
<evidence type="ECO:0000256" key="6">
    <source>
        <dbReference type="ARBA" id="ARBA00022592"/>
    </source>
</evidence>
<keyword evidence="6" id="KW-0592">Phosphate transport</keyword>
<evidence type="ECO:0000313" key="12">
    <source>
        <dbReference type="EMBL" id="AZQ78203.1"/>
    </source>
</evidence>
<feature type="transmembrane region" description="Helical" evidence="10">
    <location>
        <begin position="16"/>
        <end position="38"/>
    </location>
</feature>
<evidence type="ECO:0000256" key="10">
    <source>
        <dbReference type="RuleBase" id="RU363043"/>
    </source>
</evidence>
<proteinExistence type="inferred from homology"/>
<evidence type="ECO:0000259" key="11">
    <source>
        <dbReference type="PROSITE" id="PS50928"/>
    </source>
</evidence>
<dbReference type="InterPro" id="IPR035906">
    <property type="entry name" value="MetI-like_sf"/>
</dbReference>
<dbReference type="PROSITE" id="PS50928">
    <property type="entry name" value="ABC_TM1"/>
    <property type="match status" value="1"/>
</dbReference>
<dbReference type="PANTHER" id="PTHR42922:SF1">
    <property type="entry name" value="PHOSPHATE TRANSPORT SYSTEM PERMEASE PROTEIN PSTA"/>
    <property type="match status" value="1"/>
</dbReference>
<feature type="transmembrane region" description="Helical" evidence="10">
    <location>
        <begin position="258"/>
        <end position="279"/>
    </location>
</feature>
<keyword evidence="5 10" id="KW-1003">Cell membrane</keyword>
<feature type="transmembrane region" description="Helical" evidence="10">
    <location>
        <begin position="44"/>
        <end position="65"/>
    </location>
</feature>
<keyword evidence="8 10" id="KW-1133">Transmembrane helix</keyword>
<keyword evidence="9 10" id="KW-0472">Membrane</keyword>
<feature type="transmembrane region" description="Helical" evidence="10">
    <location>
        <begin position="323"/>
        <end position="346"/>
    </location>
</feature>
<keyword evidence="4" id="KW-0813">Transport</keyword>
<dbReference type="GO" id="GO:0035435">
    <property type="term" value="P:phosphate ion transmembrane transport"/>
    <property type="evidence" value="ECO:0007669"/>
    <property type="project" value="InterPro"/>
</dbReference>
<evidence type="ECO:0000256" key="5">
    <source>
        <dbReference type="ARBA" id="ARBA00022475"/>
    </source>
</evidence>
<evidence type="ECO:0000256" key="7">
    <source>
        <dbReference type="ARBA" id="ARBA00022692"/>
    </source>
</evidence>
<dbReference type="AlphaFoldDB" id="A0A3S9Q0P1"/>
<evidence type="ECO:0000256" key="3">
    <source>
        <dbReference type="ARBA" id="ARBA00007069"/>
    </source>
</evidence>
<gene>
    <name evidence="12" type="primary">pstA</name>
    <name evidence="12" type="ORF">EJ997_07845</name>
</gene>
<feature type="domain" description="ABC transmembrane type-1" evidence="11">
    <location>
        <begin position="131"/>
        <end position="342"/>
    </location>
</feature>
<keyword evidence="7 10" id="KW-0812">Transmembrane</keyword>
<dbReference type="PANTHER" id="PTHR42922">
    <property type="entry name" value="PHOSPHATE TRANSPORT SYSTEM PERMEASE PROTEIN PSTA"/>
    <property type="match status" value="1"/>
</dbReference>
<evidence type="ECO:0000256" key="9">
    <source>
        <dbReference type="ARBA" id="ARBA00023136"/>
    </source>
</evidence>
<dbReference type="KEGG" id="flh:EJ997_07845"/>
<protein>
    <recommendedName>
        <fullName evidence="10">Phosphate transport system permease protein PstA</fullName>
    </recommendedName>
</protein>
<evidence type="ECO:0000256" key="8">
    <source>
        <dbReference type="ARBA" id="ARBA00022989"/>
    </source>
</evidence>
<evidence type="ECO:0000313" key="13">
    <source>
        <dbReference type="Proteomes" id="UP000280344"/>
    </source>
</evidence>
<dbReference type="EMBL" id="CP034593">
    <property type="protein sequence ID" value="AZQ78203.1"/>
    <property type="molecule type" value="Genomic_DNA"/>
</dbReference>
<dbReference type="InterPro" id="IPR000515">
    <property type="entry name" value="MetI-like"/>
</dbReference>
<feature type="transmembrane region" description="Helical" evidence="10">
    <location>
        <begin position="130"/>
        <end position="156"/>
    </location>
</feature>
<comment type="function">
    <text evidence="1">Part of the binding-protein-dependent transport system for phosphate; probably responsible for the translocation of the substrate across the membrane.</text>
</comment>
<dbReference type="SUPFAM" id="SSF161098">
    <property type="entry name" value="MetI-like"/>
    <property type="match status" value="1"/>
</dbReference>
<reference evidence="12 13" key="1">
    <citation type="submission" date="2018-12" db="EMBL/GenBank/DDBJ databases">
        <title>Complete genome sequence of Flaviflexus sp. H23T48.</title>
        <authorList>
            <person name="Bae J.-W."/>
            <person name="Lee J.-Y."/>
        </authorList>
    </citation>
    <scope>NUCLEOTIDE SEQUENCE [LARGE SCALE GENOMIC DNA]</scope>
    <source>
        <strain evidence="12 13">H23T48</strain>
    </source>
</reference>
<accession>A0A3S9Q0P1</accession>
<evidence type="ECO:0000256" key="1">
    <source>
        <dbReference type="ARBA" id="ARBA00003510"/>
    </source>
</evidence>
<dbReference type="NCBIfam" id="TIGR00974">
    <property type="entry name" value="3a0107s02c"/>
    <property type="match status" value="1"/>
</dbReference>
<dbReference type="GO" id="GO:0005886">
    <property type="term" value="C:plasma membrane"/>
    <property type="evidence" value="ECO:0007669"/>
    <property type="project" value="UniProtKB-SubCell"/>
</dbReference>
<feature type="transmembrane region" description="Helical" evidence="10">
    <location>
        <begin position="168"/>
        <end position="195"/>
    </location>
</feature>
<dbReference type="GO" id="GO:0005315">
    <property type="term" value="F:phosphate transmembrane transporter activity"/>
    <property type="evidence" value="ECO:0007669"/>
    <property type="project" value="InterPro"/>
</dbReference>
<evidence type="ECO:0000256" key="2">
    <source>
        <dbReference type="ARBA" id="ARBA00004651"/>
    </source>
</evidence>
<dbReference type="InterPro" id="IPR005672">
    <property type="entry name" value="Phosphate_PstA"/>
</dbReference>
<dbReference type="OrthoDB" id="9775069at2"/>
<dbReference type="Pfam" id="PF00528">
    <property type="entry name" value="BPD_transp_1"/>
    <property type="match status" value="1"/>
</dbReference>
<name>A0A3S9Q0P1_9ACTO</name>
<feature type="transmembrane region" description="Helical" evidence="10">
    <location>
        <begin position="207"/>
        <end position="226"/>
    </location>
</feature>
<dbReference type="Gene3D" id="1.10.3720.10">
    <property type="entry name" value="MetI-like"/>
    <property type="match status" value="1"/>
</dbReference>
<keyword evidence="13" id="KW-1185">Reference proteome</keyword>
<comment type="subcellular location">
    <subcellularLocation>
        <location evidence="2 10">Cell membrane</location>
        <topology evidence="2 10">Multi-pass membrane protein</topology>
    </subcellularLocation>
</comment>
<dbReference type="InterPro" id="IPR051408">
    <property type="entry name" value="Phosphate_transprt_permease"/>
</dbReference>
<comment type="similarity">
    <text evidence="3 10">Belongs to the binding-protein-dependent transport system permease family. CysTW subfamily.</text>
</comment>
<feature type="transmembrane region" description="Helical" evidence="10">
    <location>
        <begin position="77"/>
        <end position="99"/>
    </location>
</feature>
<dbReference type="Proteomes" id="UP000280344">
    <property type="component" value="Chromosome"/>
</dbReference>
<sequence>MGTKKSSTHGNRLPRWFTPAIIVVSAALSLFSLNTWGYEGITPIASVVLTIIFYLVVATAISFLVEGRRYATDRLISGLITTAFLVAVAPLISLLWMVVEAGVGSLDWEFLTNDKDGLTLEDHASGAGHALVGTLVITGTTALIAVPLGIMTAVYLVEYGRGWLSRTVTFLVDIMTGIPSIVAGLFAAAMIPTIAEYFVGKSEALQMKTGFMGAVALVVLMTPIVVRNTEEMLRIVPNELREASYALGVTKSRTIIKVVLRTALPGIVSGVVIAIARVIGETAPLLITTGTTNVFNWNLFTGYMETLPTYVYASWSNQQTRELAWSGALTLIILVLLLNLIARFIAKAFAPKGEK</sequence>